<sequence length="274" mass="30255">MSVLLLFQGPPEFVLQELSLHFLMSLDKLHSLPLGALSPELELYWCSLRSEYGAFWKCFQAGGIYMFTQLCKMLVLATFFPASDGSDQGKIDFVAVSLLLVTMGLVSLGCESPILFQEFLKATVDLADLAGMYLVLMGIPGKAHAKVLTAGIGWAGAENLLSRFLLLWVGARGAEFDWIYIQKSLESNISLVHNITTVTLVWLWSRHDLNRSLLPLVTAMLLVCSYKPVLMELLIYTTTTGPWLALLVRAVFTLCLGVTTLQIYAGLAHAIGIY</sequence>
<dbReference type="PANTHER" id="PTHR12869:SF0">
    <property type="entry name" value="BOS COMPLEX SUBUNIT TMEM147"/>
    <property type="match status" value="1"/>
</dbReference>
<keyword evidence="7 11" id="KW-0472">Membrane</keyword>
<comment type="similarity">
    <text evidence="8">Belongs to the TMEM147 family.</text>
</comment>
<evidence type="ECO:0000256" key="7">
    <source>
        <dbReference type="ARBA" id="ARBA00023136"/>
    </source>
</evidence>
<evidence type="ECO:0000256" key="9">
    <source>
        <dbReference type="ARBA" id="ARBA00034846"/>
    </source>
</evidence>
<proteinExistence type="inferred from homology"/>
<evidence type="ECO:0000256" key="10">
    <source>
        <dbReference type="ARBA" id="ARBA00034899"/>
    </source>
</evidence>
<keyword evidence="6 11" id="KW-1133">Transmembrane helix</keyword>
<organism evidence="12">
    <name type="scientific">Timema shepardi</name>
    <name type="common">Walking stick</name>
    <dbReference type="NCBI Taxonomy" id="629360"/>
    <lineage>
        <taxon>Eukaryota</taxon>
        <taxon>Metazoa</taxon>
        <taxon>Ecdysozoa</taxon>
        <taxon>Arthropoda</taxon>
        <taxon>Hexapoda</taxon>
        <taxon>Insecta</taxon>
        <taxon>Pterygota</taxon>
        <taxon>Neoptera</taxon>
        <taxon>Polyneoptera</taxon>
        <taxon>Phasmatodea</taxon>
        <taxon>Timematodea</taxon>
        <taxon>Timematoidea</taxon>
        <taxon>Timematidae</taxon>
        <taxon>Timema</taxon>
    </lineage>
</organism>
<name>A0A7R9AUU1_TIMSH</name>
<feature type="transmembrane region" description="Helical" evidence="11">
    <location>
        <begin position="62"/>
        <end position="81"/>
    </location>
</feature>
<feature type="transmembrane region" description="Helical" evidence="11">
    <location>
        <begin position="243"/>
        <end position="267"/>
    </location>
</feature>
<reference evidence="12" key="1">
    <citation type="submission" date="2020-11" db="EMBL/GenBank/DDBJ databases">
        <authorList>
            <person name="Tran Van P."/>
        </authorList>
    </citation>
    <scope>NUCLEOTIDE SEQUENCE</scope>
</reference>
<evidence type="ECO:0000256" key="5">
    <source>
        <dbReference type="ARBA" id="ARBA00022824"/>
    </source>
</evidence>
<evidence type="ECO:0000256" key="6">
    <source>
        <dbReference type="ARBA" id="ARBA00022989"/>
    </source>
</evidence>
<protein>
    <recommendedName>
        <fullName evidence="9">BOS complex subunit TMEM147</fullName>
    </recommendedName>
    <alternativeName>
        <fullName evidence="10">Transmembrane protein 147</fullName>
    </alternativeName>
</protein>
<dbReference type="Pfam" id="PF09767">
    <property type="entry name" value="DUF2053"/>
    <property type="match status" value="1"/>
</dbReference>
<feature type="transmembrane region" description="Helical" evidence="11">
    <location>
        <begin position="216"/>
        <end position="237"/>
    </location>
</feature>
<dbReference type="PANTHER" id="PTHR12869">
    <property type="entry name" value="SMALL SEVEN TRANSMEMBRANE DOMAIN-CONTAINING PROTEIN"/>
    <property type="match status" value="1"/>
</dbReference>
<dbReference type="InterPro" id="IPR019164">
    <property type="entry name" value="TMEM147"/>
</dbReference>
<dbReference type="EMBL" id="OC001899">
    <property type="protein sequence ID" value="CAD7260879.1"/>
    <property type="molecule type" value="Genomic_DNA"/>
</dbReference>
<accession>A0A7R9AUU1</accession>
<evidence type="ECO:0000256" key="3">
    <source>
        <dbReference type="ARBA" id="ARBA00022475"/>
    </source>
</evidence>
<evidence type="ECO:0000256" key="1">
    <source>
        <dbReference type="ARBA" id="ARBA00004477"/>
    </source>
</evidence>
<comment type="subcellular location">
    <subcellularLocation>
        <location evidence="2">Cell membrane</location>
        <topology evidence="2">Multi-pass membrane protein</topology>
    </subcellularLocation>
    <subcellularLocation>
        <location evidence="1">Endoplasmic reticulum membrane</location>
        <topology evidence="1">Multi-pass membrane protein</topology>
    </subcellularLocation>
</comment>
<gene>
    <name evidence="12" type="ORF">TSIB3V08_LOCUS5038</name>
</gene>
<evidence type="ECO:0000256" key="2">
    <source>
        <dbReference type="ARBA" id="ARBA00004651"/>
    </source>
</evidence>
<keyword evidence="5" id="KW-0256">Endoplasmic reticulum</keyword>
<evidence type="ECO:0000313" key="12">
    <source>
        <dbReference type="EMBL" id="CAD7260879.1"/>
    </source>
</evidence>
<keyword evidence="3" id="KW-1003">Cell membrane</keyword>
<evidence type="ECO:0000256" key="11">
    <source>
        <dbReference type="SAM" id="Phobius"/>
    </source>
</evidence>
<evidence type="ECO:0000256" key="4">
    <source>
        <dbReference type="ARBA" id="ARBA00022692"/>
    </source>
</evidence>
<keyword evidence="4 11" id="KW-0812">Transmembrane</keyword>
<dbReference type="GO" id="GO:0005886">
    <property type="term" value="C:plasma membrane"/>
    <property type="evidence" value="ECO:0007669"/>
    <property type="project" value="UniProtKB-SubCell"/>
</dbReference>
<feature type="transmembrane region" description="Helical" evidence="11">
    <location>
        <begin position="93"/>
        <end position="116"/>
    </location>
</feature>
<dbReference type="GO" id="GO:0005789">
    <property type="term" value="C:endoplasmic reticulum membrane"/>
    <property type="evidence" value="ECO:0007669"/>
    <property type="project" value="UniProtKB-SubCell"/>
</dbReference>
<evidence type="ECO:0000256" key="8">
    <source>
        <dbReference type="ARBA" id="ARBA00034739"/>
    </source>
</evidence>
<dbReference type="AlphaFoldDB" id="A0A7R9AUU1"/>